<organism evidence="1 2">
    <name type="scientific">Candidatus Nealsonbacteria bacterium CG18_big_fil_WC_8_21_14_2_50_37_10</name>
    <dbReference type="NCBI Taxonomy" id="1974717"/>
    <lineage>
        <taxon>Bacteria</taxon>
        <taxon>Candidatus Nealsoniibacteriota</taxon>
    </lineage>
</organism>
<name>A0A2H0FKE5_9BACT</name>
<evidence type="ECO:0000313" key="1">
    <source>
        <dbReference type="EMBL" id="PIQ07188.1"/>
    </source>
</evidence>
<evidence type="ECO:0000313" key="2">
    <source>
        <dbReference type="Proteomes" id="UP000230778"/>
    </source>
</evidence>
<dbReference type="EMBL" id="PCUC01000057">
    <property type="protein sequence ID" value="PIQ07188.1"/>
    <property type="molecule type" value="Genomic_DNA"/>
</dbReference>
<comment type="caution">
    <text evidence="1">The sequence shown here is derived from an EMBL/GenBank/DDBJ whole genome shotgun (WGS) entry which is preliminary data.</text>
</comment>
<protein>
    <submittedName>
        <fullName evidence="1">Uncharacterized protein</fullName>
    </submittedName>
</protein>
<feature type="non-terminal residue" evidence="1">
    <location>
        <position position="1"/>
    </location>
</feature>
<gene>
    <name evidence="1" type="ORF">COW72_01070</name>
</gene>
<sequence>KKAIQILRGEGWVTWFAPKVKYQQTDIFGIIDLLALKGRKQKNIQLTTLPNVSSKRKKITTFLKKFKVLLPVEIWAWSNKKRCFKIEKINSKNTPG</sequence>
<dbReference type="Proteomes" id="UP000230778">
    <property type="component" value="Unassembled WGS sequence"/>
</dbReference>
<accession>A0A2H0FKE5</accession>
<dbReference type="AlphaFoldDB" id="A0A2H0FKE5"/>
<reference evidence="1 2" key="1">
    <citation type="submission" date="2017-09" db="EMBL/GenBank/DDBJ databases">
        <title>Depth-based differentiation of microbial function through sediment-hosted aquifers and enrichment of novel symbionts in the deep terrestrial subsurface.</title>
        <authorList>
            <person name="Probst A.J."/>
            <person name="Ladd B."/>
            <person name="Jarett J.K."/>
            <person name="Geller-Mcgrath D.E."/>
            <person name="Sieber C.M."/>
            <person name="Emerson J.B."/>
            <person name="Anantharaman K."/>
            <person name="Thomas B.C."/>
            <person name="Malmstrom R."/>
            <person name="Stieglmeier M."/>
            <person name="Klingl A."/>
            <person name="Woyke T."/>
            <person name="Ryan C.M."/>
            <person name="Banfield J.F."/>
        </authorList>
    </citation>
    <scope>NUCLEOTIDE SEQUENCE [LARGE SCALE GENOMIC DNA]</scope>
    <source>
        <strain evidence="1">CG18_big_fil_WC_8_21_14_2_50_37_10</strain>
    </source>
</reference>
<proteinExistence type="predicted"/>